<evidence type="ECO:0000313" key="1">
    <source>
        <dbReference type="EMBL" id="CAA9366533.1"/>
    </source>
</evidence>
<dbReference type="AlphaFoldDB" id="A0A6J4MRD7"/>
<sequence>MTVFSYCFCITLIFLCLWSVSVALPERVHQIKRLHQIPCSDWELFTNDYRLKCTVQPCVTCTEEAIGCTDFEPKICFANAYPQHCSKLSKNHAKIPIITFSFTFNKGDRWLAYSPLLKGESKLRLLLKKNTL</sequence>
<organism evidence="1">
    <name type="scientific">uncultured Microcoleus sp</name>
    <dbReference type="NCBI Taxonomy" id="259945"/>
    <lineage>
        <taxon>Bacteria</taxon>
        <taxon>Bacillati</taxon>
        <taxon>Cyanobacteriota</taxon>
        <taxon>Cyanophyceae</taxon>
        <taxon>Oscillatoriophycideae</taxon>
        <taxon>Oscillatoriales</taxon>
        <taxon>Microcoleaceae</taxon>
        <taxon>Microcoleus</taxon>
        <taxon>environmental samples</taxon>
    </lineage>
</organism>
<name>A0A6J4MRD7_9CYAN</name>
<gene>
    <name evidence="1" type="ORF">AVDCRST_MAG84-3878</name>
</gene>
<protein>
    <submittedName>
        <fullName evidence="1">Uncharacterized protein</fullName>
    </submittedName>
</protein>
<dbReference type="EMBL" id="CADCTZ010000791">
    <property type="protein sequence ID" value="CAA9366533.1"/>
    <property type="molecule type" value="Genomic_DNA"/>
</dbReference>
<accession>A0A6J4MRD7</accession>
<reference evidence="1" key="1">
    <citation type="submission" date="2020-02" db="EMBL/GenBank/DDBJ databases">
        <authorList>
            <person name="Meier V. D."/>
        </authorList>
    </citation>
    <scope>NUCLEOTIDE SEQUENCE</scope>
    <source>
        <strain evidence="1">AVDCRST_MAG84</strain>
    </source>
</reference>
<proteinExistence type="predicted"/>